<dbReference type="PANTHER" id="PTHR37250:SF1">
    <property type="entry name" value="OS05G0496000 PROTEIN"/>
    <property type="match status" value="1"/>
</dbReference>
<feature type="region of interest" description="Disordered" evidence="1">
    <location>
        <begin position="1"/>
        <end position="33"/>
    </location>
</feature>
<evidence type="ECO:0000256" key="1">
    <source>
        <dbReference type="SAM" id="MobiDB-lite"/>
    </source>
</evidence>
<feature type="compositionally biased region" description="Polar residues" evidence="1">
    <location>
        <begin position="1"/>
        <end position="16"/>
    </location>
</feature>
<dbReference type="Proteomes" id="UP000030748">
    <property type="component" value="Unassembled WGS sequence"/>
</dbReference>
<sequence>MEFGSYENTQDKGSSSSKKDTPAPGDTVGEVNAEARITADEVILAGGFGATDDISTILPIARDRTDFEDHLRKVEGYEDSAERLSDPPKNINNNGKDAACEAVNMEASVTSDEVTRAGGFGARDDISSFLPIASDFTDFEANIRDARGYEDLNEEIKRPGLGWSSETNK</sequence>
<dbReference type="eggNOG" id="ENOG502S7JG">
    <property type="taxonomic scope" value="Eukaryota"/>
</dbReference>
<evidence type="ECO:0000313" key="2">
    <source>
        <dbReference type="EMBL" id="EYU18689.1"/>
    </source>
</evidence>
<dbReference type="AlphaFoldDB" id="A0A022PT18"/>
<evidence type="ECO:0000313" key="3">
    <source>
        <dbReference type="Proteomes" id="UP000030748"/>
    </source>
</evidence>
<name>A0A022PT18_ERYGU</name>
<organism evidence="2 3">
    <name type="scientific">Erythranthe guttata</name>
    <name type="common">Yellow monkey flower</name>
    <name type="synonym">Mimulus guttatus</name>
    <dbReference type="NCBI Taxonomy" id="4155"/>
    <lineage>
        <taxon>Eukaryota</taxon>
        <taxon>Viridiplantae</taxon>
        <taxon>Streptophyta</taxon>
        <taxon>Embryophyta</taxon>
        <taxon>Tracheophyta</taxon>
        <taxon>Spermatophyta</taxon>
        <taxon>Magnoliopsida</taxon>
        <taxon>eudicotyledons</taxon>
        <taxon>Gunneridae</taxon>
        <taxon>Pentapetalae</taxon>
        <taxon>asterids</taxon>
        <taxon>lamiids</taxon>
        <taxon>Lamiales</taxon>
        <taxon>Phrymaceae</taxon>
        <taxon>Erythranthe</taxon>
    </lineage>
</organism>
<accession>A0A022PT18</accession>
<dbReference type="PANTHER" id="PTHR37250">
    <property type="entry name" value="OS05G0496000 PROTEIN"/>
    <property type="match status" value="1"/>
</dbReference>
<reference evidence="2 3" key="1">
    <citation type="journal article" date="2013" name="Proc. Natl. Acad. Sci. U.S.A.">
        <title>Fine-scale variation in meiotic recombination in Mimulus inferred from population shotgun sequencing.</title>
        <authorList>
            <person name="Hellsten U."/>
            <person name="Wright K.M."/>
            <person name="Jenkins J."/>
            <person name="Shu S."/>
            <person name="Yuan Y."/>
            <person name="Wessler S.R."/>
            <person name="Schmutz J."/>
            <person name="Willis J.H."/>
            <person name="Rokhsar D.S."/>
        </authorList>
    </citation>
    <scope>NUCLEOTIDE SEQUENCE [LARGE SCALE GENOMIC DNA]</scope>
    <source>
        <strain evidence="3">cv. DUN x IM62</strain>
    </source>
</reference>
<dbReference type="EMBL" id="KI632325">
    <property type="protein sequence ID" value="EYU18689.1"/>
    <property type="molecule type" value="Genomic_DNA"/>
</dbReference>
<dbReference type="PhylomeDB" id="A0A022PT18"/>
<proteinExistence type="predicted"/>
<protein>
    <submittedName>
        <fullName evidence="2">Uncharacterized protein</fullName>
    </submittedName>
</protein>
<dbReference type="KEGG" id="egt:105949414"/>
<keyword evidence="3" id="KW-1185">Reference proteome</keyword>
<dbReference type="STRING" id="4155.A0A022PT18"/>
<gene>
    <name evidence="2" type="ORF">MIMGU_mgv1a015062mg</name>
</gene>
<dbReference type="OrthoDB" id="2012753at2759"/>